<evidence type="ECO:0000256" key="2">
    <source>
        <dbReference type="ARBA" id="ARBA00022485"/>
    </source>
</evidence>
<dbReference type="PANTHER" id="PTHR43724:SF1">
    <property type="entry name" value="PYRUVATE SYNTHASE SUBUNIT PORD"/>
    <property type="match status" value="1"/>
</dbReference>
<dbReference type="Proteomes" id="UP000226712">
    <property type="component" value="Unassembled WGS sequence"/>
</dbReference>
<dbReference type="InterPro" id="IPR011898">
    <property type="entry name" value="PorD_KorD"/>
</dbReference>
<evidence type="ECO:0000256" key="4">
    <source>
        <dbReference type="ARBA" id="ARBA00022737"/>
    </source>
</evidence>
<dbReference type="GO" id="GO:0051539">
    <property type="term" value="F:4 iron, 4 sulfur cluster binding"/>
    <property type="evidence" value="ECO:0007669"/>
    <property type="project" value="UniProtKB-KW"/>
</dbReference>
<protein>
    <submittedName>
        <fullName evidence="9">Pyruvate synthase</fullName>
    </submittedName>
</protein>
<feature type="domain" description="4Fe-4S ferredoxin-type" evidence="8">
    <location>
        <begin position="53"/>
        <end position="80"/>
    </location>
</feature>
<gene>
    <name evidence="9" type="ORF">CL944_00085</name>
</gene>
<dbReference type="InterPro" id="IPR017896">
    <property type="entry name" value="4Fe4S_Fe-S-bd"/>
</dbReference>
<reference evidence="10" key="1">
    <citation type="submission" date="2017-09" db="EMBL/GenBank/DDBJ databases">
        <title>The Reconstruction of 2,631 Draft Metagenome-Assembled Genomes from the Global Oceans.</title>
        <authorList>
            <person name="Tully B.J."/>
            <person name="Graham E.D."/>
            <person name="Heidelberg J.F."/>
        </authorList>
    </citation>
    <scope>NUCLEOTIDE SEQUENCE [LARGE SCALE GENOMIC DNA]</scope>
</reference>
<evidence type="ECO:0000259" key="8">
    <source>
        <dbReference type="PROSITE" id="PS51379"/>
    </source>
</evidence>
<comment type="cofactor">
    <cofactor evidence="1">
        <name>[4Fe-4S] cluster</name>
        <dbReference type="ChEBI" id="CHEBI:49883"/>
    </cofactor>
</comment>
<feature type="domain" description="4Fe-4S ferredoxin-type" evidence="8">
    <location>
        <begin position="22"/>
        <end position="51"/>
    </location>
</feature>
<keyword evidence="5" id="KW-0813">Transport</keyword>
<dbReference type="PROSITE" id="PS51379">
    <property type="entry name" value="4FE4S_FER_2"/>
    <property type="match status" value="2"/>
</dbReference>
<comment type="caution">
    <text evidence="9">The sequence shown here is derived from an EMBL/GenBank/DDBJ whole genome shotgun (WGS) entry which is preliminary data.</text>
</comment>
<evidence type="ECO:0000313" key="9">
    <source>
        <dbReference type="EMBL" id="MAG17859.1"/>
    </source>
</evidence>
<dbReference type="PROSITE" id="PS00198">
    <property type="entry name" value="4FE4S_FER_1"/>
    <property type="match status" value="1"/>
</dbReference>
<dbReference type="AlphaFoldDB" id="A0A2D6LNU6"/>
<dbReference type="GO" id="GO:0016625">
    <property type="term" value="F:oxidoreductase activity, acting on the aldehyde or oxo group of donors, iron-sulfur protein as acceptor"/>
    <property type="evidence" value="ECO:0007669"/>
    <property type="project" value="InterPro"/>
</dbReference>
<organism evidence="9 10">
    <name type="scientific">Candidatus Iainarchaeum sp</name>
    <dbReference type="NCBI Taxonomy" id="3101447"/>
    <lineage>
        <taxon>Archaea</taxon>
        <taxon>Candidatus Iainarchaeota</taxon>
        <taxon>Candidatus Iainarchaeia</taxon>
        <taxon>Candidatus Iainarchaeales</taxon>
        <taxon>Candidatus Iainarchaeaceae</taxon>
        <taxon>Candidatus Iainarchaeum</taxon>
    </lineage>
</organism>
<evidence type="ECO:0000256" key="7">
    <source>
        <dbReference type="ARBA" id="ARBA00023014"/>
    </source>
</evidence>
<dbReference type="PANTHER" id="PTHR43724">
    <property type="entry name" value="PYRUVATE SYNTHASE SUBUNIT PORD"/>
    <property type="match status" value="1"/>
</dbReference>
<name>A0A2D6LNU6_9ARCH</name>
<dbReference type="Gene3D" id="3.30.70.20">
    <property type="match status" value="1"/>
</dbReference>
<sequence length="83" mass="9145">MIIPHAKPGTATENLTGEWKAYMPLVDGDKCIKCGICQNFCPEGIMGVVKKIPEIDYDYCKGCSICANECPVKCIKMERVDDA</sequence>
<keyword evidence="6" id="KW-0408">Iron</keyword>
<dbReference type="GO" id="GO:0046872">
    <property type="term" value="F:metal ion binding"/>
    <property type="evidence" value="ECO:0007669"/>
    <property type="project" value="UniProtKB-KW"/>
</dbReference>
<keyword evidence="9" id="KW-0670">Pyruvate</keyword>
<evidence type="ECO:0000256" key="6">
    <source>
        <dbReference type="ARBA" id="ARBA00023004"/>
    </source>
</evidence>
<evidence type="ECO:0000256" key="5">
    <source>
        <dbReference type="ARBA" id="ARBA00022982"/>
    </source>
</evidence>
<dbReference type="SUPFAM" id="SSF54862">
    <property type="entry name" value="4Fe-4S ferredoxins"/>
    <property type="match status" value="1"/>
</dbReference>
<keyword evidence="3" id="KW-0479">Metal-binding</keyword>
<evidence type="ECO:0000256" key="3">
    <source>
        <dbReference type="ARBA" id="ARBA00022723"/>
    </source>
</evidence>
<evidence type="ECO:0000313" key="10">
    <source>
        <dbReference type="Proteomes" id="UP000226712"/>
    </source>
</evidence>
<keyword evidence="7" id="KW-0411">Iron-sulfur</keyword>
<dbReference type="EMBL" id="NZBD01000001">
    <property type="protein sequence ID" value="MAG17859.1"/>
    <property type="molecule type" value="Genomic_DNA"/>
</dbReference>
<dbReference type="Pfam" id="PF14697">
    <property type="entry name" value="Fer4_21"/>
    <property type="match status" value="1"/>
</dbReference>
<keyword evidence="5" id="KW-0249">Electron transport</keyword>
<dbReference type="InterPro" id="IPR017900">
    <property type="entry name" value="4Fe4S_Fe_S_CS"/>
</dbReference>
<evidence type="ECO:0000256" key="1">
    <source>
        <dbReference type="ARBA" id="ARBA00001966"/>
    </source>
</evidence>
<dbReference type="NCBIfam" id="TIGR02179">
    <property type="entry name" value="PorD_KorD"/>
    <property type="match status" value="1"/>
</dbReference>
<keyword evidence="2" id="KW-0004">4Fe-4S</keyword>
<proteinExistence type="predicted"/>
<keyword evidence="4" id="KW-0677">Repeat</keyword>
<accession>A0A2D6LNU6</accession>